<gene>
    <name evidence="1" type="ORF">GCM10022214_26970</name>
</gene>
<dbReference type="Proteomes" id="UP001500683">
    <property type="component" value="Unassembled WGS sequence"/>
</dbReference>
<evidence type="ECO:0000313" key="2">
    <source>
        <dbReference type="Proteomes" id="UP001500683"/>
    </source>
</evidence>
<reference evidence="2" key="1">
    <citation type="journal article" date="2019" name="Int. J. Syst. Evol. Microbiol.">
        <title>The Global Catalogue of Microorganisms (GCM) 10K type strain sequencing project: providing services to taxonomists for standard genome sequencing and annotation.</title>
        <authorList>
            <consortium name="The Broad Institute Genomics Platform"/>
            <consortium name="The Broad Institute Genome Sequencing Center for Infectious Disease"/>
            <person name="Wu L."/>
            <person name="Ma J."/>
        </authorList>
    </citation>
    <scope>NUCLEOTIDE SEQUENCE [LARGE SCALE GENOMIC DNA]</scope>
    <source>
        <strain evidence="2">JCM 16702</strain>
    </source>
</reference>
<proteinExistence type="predicted"/>
<name>A0ABP7VLU8_9ACTN</name>
<organism evidence="1 2">
    <name type="scientific">Actinomadura miaoliensis</name>
    <dbReference type="NCBI Taxonomy" id="430685"/>
    <lineage>
        <taxon>Bacteria</taxon>
        <taxon>Bacillati</taxon>
        <taxon>Actinomycetota</taxon>
        <taxon>Actinomycetes</taxon>
        <taxon>Streptosporangiales</taxon>
        <taxon>Thermomonosporaceae</taxon>
        <taxon>Actinomadura</taxon>
    </lineage>
</organism>
<sequence length="59" mass="6451">MAYMIVPSPGYLPLLARSVHTVPIRGRLHGAGAAPDGTYFARMLKGIARYMPAIPWPSR</sequence>
<evidence type="ECO:0000313" key="1">
    <source>
        <dbReference type="EMBL" id="GAA4070098.1"/>
    </source>
</evidence>
<keyword evidence="2" id="KW-1185">Reference proteome</keyword>
<dbReference type="EMBL" id="BAAAZG010000016">
    <property type="protein sequence ID" value="GAA4070098.1"/>
    <property type="molecule type" value="Genomic_DNA"/>
</dbReference>
<protein>
    <submittedName>
        <fullName evidence="1">Uncharacterized protein</fullName>
    </submittedName>
</protein>
<comment type="caution">
    <text evidence="1">The sequence shown here is derived from an EMBL/GenBank/DDBJ whole genome shotgun (WGS) entry which is preliminary data.</text>
</comment>
<accession>A0ABP7VLU8</accession>